<evidence type="ECO:0000313" key="2">
    <source>
        <dbReference type="EMBL" id="EKW9774700.1"/>
    </source>
</evidence>
<dbReference type="EMBL" id="ABKSPD020000001">
    <property type="protein sequence ID" value="EKW9774700.1"/>
    <property type="molecule type" value="Genomic_DNA"/>
</dbReference>
<feature type="domain" description="Fimbrial-type adhesion" evidence="1">
    <location>
        <begin position="31"/>
        <end position="176"/>
    </location>
</feature>
<accession>A0AAN4C8X0</accession>
<evidence type="ECO:0000313" key="3">
    <source>
        <dbReference type="Proteomes" id="UP001171165"/>
    </source>
</evidence>
<dbReference type="InterPro" id="IPR036937">
    <property type="entry name" value="Adhesion_dom_fimbrial_sf"/>
</dbReference>
<dbReference type="Gene3D" id="2.60.40.1090">
    <property type="entry name" value="Fimbrial-type adhesion domain"/>
    <property type="match status" value="1"/>
</dbReference>
<protein>
    <submittedName>
        <fullName evidence="2">Type 1 fimbrial protein</fullName>
    </submittedName>
</protein>
<comment type="caution">
    <text evidence="2">The sequence shown here is derived from an EMBL/GenBank/DDBJ whole genome shotgun (WGS) entry which is preliminary data.</text>
</comment>
<dbReference type="InterPro" id="IPR050263">
    <property type="entry name" value="Bact_Fimbrial_Adh_Pro"/>
</dbReference>
<dbReference type="PANTHER" id="PTHR33420">
    <property type="entry name" value="FIMBRIAL SUBUNIT ELFA-RELATED"/>
    <property type="match status" value="1"/>
</dbReference>
<evidence type="ECO:0000259" key="1">
    <source>
        <dbReference type="Pfam" id="PF00419"/>
    </source>
</evidence>
<organism evidence="2 3">
    <name type="scientific">Proteus mirabilis</name>
    <dbReference type="NCBI Taxonomy" id="584"/>
    <lineage>
        <taxon>Bacteria</taxon>
        <taxon>Pseudomonadati</taxon>
        <taxon>Pseudomonadota</taxon>
        <taxon>Gammaproteobacteria</taxon>
        <taxon>Enterobacterales</taxon>
        <taxon>Morganellaceae</taxon>
        <taxon>Proteus</taxon>
    </lineage>
</organism>
<dbReference type="Pfam" id="PF00419">
    <property type="entry name" value="Fimbrial"/>
    <property type="match status" value="1"/>
</dbReference>
<dbReference type="PANTHER" id="PTHR33420:SF26">
    <property type="entry name" value="FIMBRIAL SUBUNIT"/>
    <property type="match status" value="1"/>
</dbReference>
<name>A0AAN4C8X0_PROMI</name>
<dbReference type="InterPro" id="IPR008966">
    <property type="entry name" value="Adhesion_dom_sf"/>
</dbReference>
<dbReference type="GO" id="GO:0043709">
    <property type="term" value="P:cell adhesion involved in single-species biofilm formation"/>
    <property type="evidence" value="ECO:0007669"/>
    <property type="project" value="TreeGrafter"/>
</dbReference>
<dbReference type="RefSeq" id="WP_004252417.1">
    <property type="nucleotide sequence ID" value="NZ_BRSY01000023.1"/>
</dbReference>
<dbReference type="Proteomes" id="UP001171165">
    <property type="component" value="Unassembled WGS sequence"/>
</dbReference>
<sequence>MNKMVKFLGLISLTICNWQSQTLAANNLDVEFSGELISVACQVASESINKKVTLHNLRWQFINENEISKVTHFTIAIDKCSETDLQKSIKLTWKSNELVDIDGNHFLITKGDSGALLGIIDNNGRSVIWNKPMTIGDVSVVDGSQQFEFGVFVRKPAIGEIKIGEFSSIVTFNVEYE</sequence>
<reference evidence="2" key="1">
    <citation type="submission" date="2023-06" db="EMBL/GenBank/DDBJ databases">
        <authorList>
            <consortium name="Clinical and Environmental Microbiology Branch: Whole genome sequencing antimicrobial resistance pathogens in the healthcare setting"/>
        </authorList>
    </citation>
    <scope>NUCLEOTIDE SEQUENCE</scope>
    <source>
        <strain evidence="2">Microbial</strain>
    </source>
</reference>
<dbReference type="SUPFAM" id="SSF49401">
    <property type="entry name" value="Bacterial adhesins"/>
    <property type="match status" value="1"/>
</dbReference>
<gene>
    <name evidence="2" type="ORF">PW210_000454</name>
</gene>
<dbReference type="AlphaFoldDB" id="A0AAN4C8X0"/>
<dbReference type="InterPro" id="IPR000259">
    <property type="entry name" value="Adhesion_dom_fimbrial"/>
</dbReference>
<proteinExistence type="predicted"/>
<dbReference type="GO" id="GO:0009289">
    <property type="term" value="C:pilus"/>
    <property type="evidence" value="ECO:0007669"/>
    <property type="project" value="InterPro"/>
</dbReference>